<proteinExistence type="predicted"/>
<organism evidence="2">
    <name type="scientific">Photinus pyralis</name>
    <name type="common">Common eastern firefly</name>
    <name type="synonym">Lampyris pyralis</name>
    <dbReference type="NCBI Taxonomy" id="7054"/>
    <lineage>
        <taxon>Eukaryota</taxon>
        <taxon>Metazoa</taxon>
        <taxon>Ecdysozoa</taxon>
        <taxon>Arthropoda</taxon>
        <taxon>Hexapoda</taxon>
        <taxon>Insecta</taxon>
        <taxon>Pterygota</taxon>
        <taxon>Neoptera</taxon>
        <taxon>Endopterygota</taxon>
        <taxon>Coleoptera</taxon>
        <taxon>Polyphaga</taxon>
        <taxon>Elateriformia</taxon>
        <taxon>Elateroidea</taxon>
        <taxon>Lampyridae</taxon>
        <taxon>Lampyrinae</taxon>
        <taxon>Photinus</taxon>
    </lineage>
</organism>
<sequence>MKTALLVVITILGVVGANGEYFHHPNGAISFYKQDVNLPFVYTYYITPKQHSNNLGYFQSPLRTGNQFVQVLNQKLMTNGDSTRFSKFANGKPLLNVASKNDFVVSNKQIEAYNDYIRDQEQEENVRK</sequence>
<dbReference type="EMBL" id="GEZM01036139">
    <property type="protein sequence ID" value="JAV82945.1"/>
    <property type="molecule type" value="Transcribed_RNA"/>
</dbReference>
<dbReference type="EMBL" id="VVIM01000002">
    <property type="protein sequence ID" value="KAB0802940.1"/>
    <property type="molecule type" value="Genomic_DNA"/>
</dbReference>
<dbReference type="AlphaFoldDB" id="A0A1Y1MF43"/>
<accession>A0A1Y1MF43</accession>
<keyword evidence="1" id="KW-0732">Signal</keyword>
<evidence type="ECO:0000313" key="4">
    <source>
        <dbReference type="Proteomes" id="UP000327044"/>
    </source>
</evidence>
<protein>
    <submittedName>
        <fullName evidence="2">Uncharacterized protein</fullName>
    </submittedName>
</protein>
<evidence type="ECO:0000256" key="1">
    <source>
        <dbReference type="SAM" id="SignalP"/>
    </source>
</evidence>
<dbReference type="Proteomes" id="UP000327044">
    <property type="component" value="Unassembled WGS sequence"/>
</dbReference>
<reference evidence="3" key="3">
    <citation type="submission" date="2019-08" db="EMBL/GenBank/DDBJ databases">
        <authorList>
            <consortium name="Photinus pyralis genome working group"/>
            <person name="Fallon T.R."/>
            <person name="Sander Lower S.E."/>
            <person name="Weng J.-K."/>
        </authorList>
    </citation>
    <scope>NUCLEOTIDE SEQUENCE</scope>
    <source>
        <strain evidence="3">1611_PpyrPB1</strain>
        <tissue evidence="3">Whole body</tissue>
    </source>
</reference>
<reference evidence="3 4" key="2">
    <citation type="journal article" date="2018" name="Elife">
        <title>Firefly genomes illuminate parallel origins of bioluminescence in beetles.</title>
        <authorList>
            <person name="Fallon T.R."/>
            <person name="Lower S.E."/>
            <person name="Chang C.H."/>
            <person name="Bessho-Uehara M."/>
            <person name="Martin G.J."/>
            <person name="Bewick A.J."/>
            <person name="Behringer M."/>
            <person name="Debat H.J."/>
            <person name="Wong I."/>
            <person name="Day J.C."/>
            <person name="Suvorov A."/>
            <person name="Silva C.J."/>
            <person name="Stanger-Hall K.F."/>
            <person name="Hall D.W."/>
            <person name="Schmitz R.J."/>
            <person name="Nelson D.R."/>
            <person name="Lewis S.M."/>
            <person name="Shigenobu S."/>
            <person name="Bybee S.M."/>
            <person name="Larracuente A.M."/>
            <person name="Oba Y."/>
            <person name="Weng J.K."/>
        </authorList>
    </citation>
    <scope>NUCLEOTIDE SEQUENCE [LARGE SCALE GENOMIC DNA]</scope>
    <source>
        <strain evidence="3">1611_PpyrPB1</strain>
        <tissue evidence="3">Whole body</tissue>
    </source>
</reference>
<gene>
    <name evidence="3" type="ORF">PPYR_05126</name>
</gene>
<evidence type="ECO:0000313" key="2">
    <source>
        <dbReference type="EMBL" id="JAV82945.1"/>
    </source>
</evidence>
<evidence type="ECO:0000313" key="3">
    <source>
        <dbReference type="EMBL" id="KAB0802940.1"/>
    </source>
</evidence>
<name>A0A1Y1MF43_PHOPY</name>
<feature type="chain" id="PRO_5033750603" evidence="1">
    <location>
        <begin position="20"/>
        <end position="128"/>
    </location>
</feature>
<dbReference type="InParanoid" id="A0A1Y1MF43"/>
<feature type="signal peptide" evidence="1">
    <location>
        <begin position="1"/>
        <end position="19"/>
    </location>
</feature>
<reference evidence="2" key="1">
    <citation type="journal article" date="2016" name="Sci. Rep.">
        <title>Molecular characterization of firefly nuptial gifts: a multi-omics approach sheds light on postcopulatory sexual selection.</title>
        <authorList>
            <person name="Al-Wathiqui N."/>
            <person name="Fallon T.R."/>
            <person name="South A."/>
            <person name="Weng J.K."/>
            <person name="Lewis S.M."/>
        </authorList>
    </citation>
    <scope>NUCLEOTIDE SEQUENCE</scope>
</reference>
<keyword evidence="4" id="KW-1185">Reference proteome</keyword>